<reference evidence="1" key="1">
    <citation type="journal article" date="2014" name="Int. J. Syst. Evol. Microbiol.">
        <title>Complete genome sequence of Corynebacterium casei LMG S-19264T (=DSM 44701T), isolated from a smear-ripened cheese.</title>
        <authorList>
            <consortium name="US DOE Joint Genome Institute (JGI-PGF)"/>
            <person name="Walter F."/>
            <person name="Albersmeier A."/>
            <person name="Kalinowski J."/>
            <person name="Ruckert C."/>
        </authorList>
    </citation>
    <scope>NUCLEOTIDE SEQUENCE</scope>
    <source>
        <strain evidence="1">VKM B-1513</strain>
    </source>
</reference>
<reference evidence="1" key="2">
    <citation type="submission" date="2023-01" db="EMBL/GenBank/DDBJ databases">
        <authorList>
            <person name="Sun Q."/>
            <person name="Evtushenko L."/>
        </authorList>
    </citation>
    <scope>NUCLEOTIDE SEQUENCE</scope>
    <source>
        <strain evidence="1">VKM B-1513</strain>
    </source>
</reference>
<comment type="caution">
    <text evidence="1">The sequence shown here is derived from an EMBL/GenBank/DDBJ whole genome shotgun (WGS) entry which is preliminary data.</text>
</comment>
<dbReference type="AlphaFoldDB" id="A0A9W6MQ76"/>
<protein>
    <submittedName>
        <fullName evidence="1">Uncharacterized protein</fullName>
    </submittedName>
</protein>
<dbReference type="RefSeq" id="WP_271188300.1">
    <property type="nucleotide sequence ID" value="NZ_BSFE01000016.1"/>
</dbReference>
<evidence type="ECO:0000313" key="2">
    <source>
        <dbReference type="Proteomes" id="UP001143486"/>
    </source>
</evidence>
<accession>A0A9W6MQ76</accession>
<keyword evidence="2" id="KW-1185">Reference proteome</keyword>
<sequence length="118" mass="13491">MSASKPHQRPEPLSIDWIALEFLAQEHTGWVGLDVFAQDESLPDPFRVGLTTALMLVDADLLDIHDKAPKVRLSRAGREWLDQTRPRWMASGRTSIRQMMSAVMDHFDRKSFEGQNKC</sequence>
<organism evidence="1 2">
    <name type="scientific">Maricaulis virginensis</name>
    <dbReference type="NCBI Taxonomy" id="144022"/>
    <lineage>
        <taxon>Bacteria</taxon>
        <taxon>Pseudomonadati</taxon>
        <taxon>Pseudomonadota</taxon>
        <taxon>Alphaproteobacteria</taxon>
        <taxon>Maricaulales</taxon>
        <taxon>Maricaulaceae</taxon>
        <taxon>Maricaulis</taxon>
    </lineage>
</organism>
<gene>
    <name evidence="1" type="ORF">GCM10017621_34760</name>
</gene>
<proteinExistence type="predicted"/>
<dbReference type="EMBL" id="BSFE01000016">
    <property type="protein sequence ID" value="GLK53968.1"/>
    <property type="molecule type" value="Genomic_DNA"/>
</dbReference>
<evidence type="ECO:0000313" key="1">
    <source>
        <dbReference type="EMBL" id="GLK53968.1"/>
    </source>
</evidence>
<dbReference type="Proteomes" id="UP001143486">
    <property type="component" value="Unassembled WGS sequence"/>
</dbReference>
<name>A0A9W6MQ76_9PROT</name>